<keyword evidence="9" id="KW-0472">Membrane</keyword>
<dbReference type="GO" id="GO:0045296">
    <property type="term" value="F:cadherin binding"/>
    <property type="evidence" value="ECO:0007669"/>
    <property type="project" value="TreeGrafter"/>
</dbReference>
<dbReference type="GO" id="GO:0007156">
    <property type="term" value="P:homophilic cell adhesion via plasma membrane adhesion molecules"/>
    <property type="evidence" value="ECO:0007669"/>
    <property type="project" value="InterPro"/>
</dbReference>
<feature type="domain" description="Cadherin" evidence="13">
    <location>
        <begin position="150"/>
        <end position="257"/>
    </location>
</feature>
<evidence type="ECO:0000256" key="10">
    <source>
        <dbReference type="ARBA" id="ARBA00023157"/>
    </source>
</evidence>
<dbReference type="Gene3D" id="2.60.40.60">
    <property type="entry name" value="Cadherins"/>
    <property type="match status" value="17"/>
</dbReference>
<evidence type="ECO:0000313" key="15">
    <source>
        <dbReference type="RefSeq" id="XP_036356629.1"/>
    </source>
</evidence>
<feature type="domain" description="Cadherin" evidence="13">
    <location>
        <begin position="1392"/>
        <end position="1493"/>
    </location>
</feature>
<feature type="domain" description="Cadherin" evidence="13">
    <location>
        <begin position="629"/>
        <end position="745"/>
    </location>
</feature>
<evidence type="ECO:0000256" key="7">
    <source>
        <dbReference type="ARBA" id="ARBA00022889"/>
    </source>
</evidence>
<evidence type="ECO:0000256" key="1">
    <source>
        <dbReference type="ARBA" id="ARBA00004167"/>
    </source>
</evidence>
<evidence type="ECO:0000256" key="3">
    <source>
        <dbReference type="ARBA" id="ARBA00022692"/>
    </source>
</evidence>
<accession>A0A7E6EMV1</accession>
<feature type="domain" description="Cadherin" evidence="13">
    <location>
        <begin position="1618"/>
        <end position="1714"/>
    </location>
</feature>
<feature type="domain" description="Cadherin" evidence="13">
    <location>
        <begin position="1065"/>
        <end position="1177"/>
    </location>
</feature>
<dbReference type="SUPFAM" id="SSF49313">
    <property type="entry name" value="Cadherin-like"/>
    <property type="match status" value="15"/>
</dbReference>
<evidence type="ECO:0000256" key="11">
    <source>
        <dbReference type="ARBA" id="ARBA00023180"/>
    </source>
</evidence>
<dbReference type="GO" id="GO:0005912">
    <property type="term" value="C:adherens junction"/>
    <property type="evidence" value="ECO:0007669"/>
    <property type="project" value="TreeGrafter"/>
</dbReference>
<evidence type="ECO:0000256" key="2">
    <source>
        <dbReference type="ARBA" id="ARBA00022536"/>
    </source>
</evidence>
<dbReference type="Pfam" id="PF00028">
    <property type="entry name" value="Cadherin"/>
    <property type="match status" value="11"/>
</dbReference>
<dbReference type="GO" id="GO:0008013">
    <property type="term" value="F:beta-catenin binding"/>
    <property type="evidence" value="ECO:0007669"/>
    <property type="project" value="TreeGrafter"/>
</dbReference>
<dbReference type="FunFam" id="2.60.40.60:FF:000024">
    <property type="entry name" value="FAT atypical cadherin 3"/>
    <property type="match status" value="1"/>
</dbReference>
<dbReference type="CDD" id="cd11304">
    <property type="entry name" value="Cadherin_repeat"/>
    <property type="match status" value="14"/>
</dbReference>
<keyword evidence="6 12" id="KW-0106">Calcium</keyword>
<dbReference type="Proteomes" id="UP000515154">
    <property type="component" value="Linkage group LG2"/>
</dbReference>
<name>A0A7E6EMV1_9MOLL</name>
<dbReference type="InterPro" id="IPR002126">
    <property type="entry name" value="Cadherin-like_dom"/>
</dbReference>
<evidence type="ECO:0000256" key="12">
    <source>
        <dbReference type="PROSITE-ProRule" id="PRU00043"/>
    </source>
</evidence>
<keyword evidence="7" id="KW-0130">Cell adhesion</keyword>
<dbReference type="GO" id="GO:0000902">
    <property type="term" value="P:cell morphogenesis"/>
    <property type="evidence" value="ECO:0007669"/>
    <property type="project" value="TreeGrafter"/>
</dbReference>
<keyword evidence="11" id="KW-0325">Glycoprotein</keyword>
<sequence>MRLSDKKSIAPHLQIYTNKVMYKMLSIIFIGLLLMLGTVEAATSDLPQKIEVKENQNAGTVVVTVEVTGNNFPKLILVRDILNYLKVVDNPSCTNTASCNKFDLVTIKEIDREKVPNGFVEFTPEFTDGSVGNICFLIILDENDNVPVFGSQRYKATIPEDFPVNTKIPNLQITATDADENPNLEYSLIPAGQNSKGIEDYMKIEDKYKGFITVVKALDYETRNFFEYTVQVFDGKFTTNASVWIQVEDVQDMPPAFTSSGFVEKIKENSNKGTLITTVTAEDQDRGIPNDIGYEIIKATTSDLPQQIEVKENQNAGTVVVTVEVTGNNFPKLILVGDILNYLKVVDNPSCTNTASCNKFDLVTIKKIDREEVPNGYVGFTPEFTDNSVGNICYLKILDENDNVPVFGSHRYKATIPEDFTVNNTIPNLQITATDADHNPTLKYSLIPAGQNSKGIEDYMKIEDKYNGFITVVKALDYETRNFFEYTVQVFDGNFTANASVWIQVEDVQDMPPAFTSSGFVEKIKENSSKGTLITTVTAEDQDRGIPNDIGYKIIKDSCSSFSISNDSGEVRIKSDNLDREDPVINKLDGVCTVEIKAYEVINNQIGDSVTKNITIFVEDVNDNDPFFNKNSFTAKVNENTTKDNPVTINEIITVKDEDTVEYSKFSLSLKTLDGKPFTALKVIPVESVTETNVALSVNNPDELDYEKEKQMTFKIVAEDKASSKSSEANVTLEILPVDEFLPQFSQPKYQVNVSEEETVGNLITITATDEDSGKDGEVTYAIFGDNSFTIDSKNGTISVSKKLDYEKVIFYSLLVEATDGGNRKATVDLDVFVEGINDNAPIFRPKFYTGLLKEGKTSFEYEITVQATDADKENSGNSQVKYSIVNASQGPSNSFSINAQNGIITPSNIDYESLTDNVIQLVVKAEDNGIPVKEDTAVVNITVLDVNDNGPQFQESSYNISIKENLTEDSWLLNVTAKDDDKTSPFNRVNFRLKTQTSVFRINSEDGSIFLSSKLNREDKSFYNLTVLATDGGTPSKTATTEVNVIVEDVNDETPELILGKTNIELYENITINSYITSIKATDKDLNSKLIFNISQETIEINGKGREVNKNTIVPYFEIDHNTGNITLKEKLDRETFERIILKVEVSDQNTVVGVGTATGFLTITVKDINDCYPVFRENFTLLNLVENYPVGSIIATLTATDDDKNDFVTYEVLDSSNKFGINNKTGEISLKAELDREENPNITFNVVASDSLLPTLSSTATVFVVVEDFNDNAPEFQNLDSILPVPENTSVNTIITTITTTDKDIGIHANVSYTLTVSGGNSPFKIDKITGEIVLISKLDREAVDKYTVIITAQDNYDYKNNFQKPGWKENTTTILINVTDVNDNPPVFKSDEYSKNVQESISTGTILTVATTDEDIGENGKVQYSLQGKESVLFKMDPGTGVLSIASDLTNKIGVKCFNVTAKDEGNPPLSSTTSICINITDINNNNPKFEKPNDTITIPESTCPGSTIYKINISDKDFGVNAEINYELESKADNSNFKVDKSGNVILEKKLDYEKKPLYQVEIKASDSGTPSLSSIPTVFLLSVNVTNINDEPPEFLQPNDTFPIKEGPPPIAIASVKAKDSGFDLCYTIVDSEPASYFVLKNDSNAALIETKKEVDYETTKFLKLVVFVQNCIEVTYNASCPKSPSPDLLNKMIIDVVIQDADDNPPIFTEKTFSKAIIFDISKEEKILEFKYYVNDADTDPKNKQHKYFIESFEYFGNDALKQLKTPFEIRNSGIYRKADLDSSVSGYIQMLIKANDTNGLDTTATVKIHILSESDEVKIVFAKPIEKVRSQNHEFIQFLQSVVGDEYEIVPGKLDVSKNDKGELDPLRC</sequence>
<dbReference type="GO" id="GO:0007043">
    <property type="term" value="P:cell-cell junction assembly"/>
    <property type="evidence" value="ECO:0007669"/>
    <property type="project" value="TreeGrafter"/>
</dbReference>
<gene>
    <name evidence="15" type="primary">LOC115225134</name>
</gene>
<comment type="subcellular location">
    <subcellularLocation>
        <location evidence="1">Membrane</location>
        <topology evidence="1">Single-pass membrane protein</topology>
    </subcellularLocation>
</comment>
<dbReference type="KEGG" id="osn:115225134"/>
<dbReference type="GO" id="GO:0044331">
    <property type="term" value="P:cell-cell adhesion mediated by cadherin"/>
    <property type="evidence" value="ECO:0007669"/>
    <property type="project" value="TreeGrafter"/>
</dbReference>
<evidence type="ECO:0000256" key="8">
    <source>
        <dbReference type="ARBA" id="ARBA00022989"/>
    </source>
</evidence>
<dbReference type="RefSeq" id="XP_036356629.1">
    <property type="nucleotide sequence ID" value="XM_036500736.1"/>
</dbReference>
<evidence type="ECO:0000256" key="6">
    <source>
        <dbReference type="ARBA" id="ARBA00022837"/>
    </source>
</evidence>
<feature type="domain" description="Cadherin" evidence="13">
    <location>
        <begin position="955"/>
        <end position="1058"/>
    </location>
</feature>
<keyword evidence="8" id="KW-1133">Transmembrane helix</keyword>
<keyword evidence="3" id="KW-0812">Transmembrane</keyword>
<dbReference type="GO" id="GO:0016477">
    <property type="term" value="P:cell migration"/>
    <property type="evidence" value="ECO:0007669"/>
    <property type="project" value="TreeGrafter"/>
</dbReference>
<dbReference type="PROSITE" id="PS00232">
    <property type="entry name" value="CADHERIN_1"/>
    <property type="match status" value="5"/>
</dbReference>
<evidence type="ECO:0000256" key="4">
    <source>
        <dbReference type="ARBA" id="ARBA00022729"/>
    </source>
</evidence>
<feature type="domain" description="Cadherin" evidence="13">
    <location>
        <begin position="408"/>
        <end position="515"/>
    </location>
</feature>
<feature type="domain" description="Cadherin" evidence="13">
    <location>
        <begin position="1178"/>
        <end position="1278"/>
    </location>
</feature>
<keyword evidence="4" id="KW-0732">Signal</keyword>
<dbReference type="PANTHER" id="PTHR24027">
    <property type="entry name" value="CADHERIN-23"/>
    <property type="match status" value="1"/>
</dbReference>
<reference evidence="15" key="1">
    <citation type="submission" date="2025-08" db="UniProtKB">
        <authorList>
            <consortium name="RefSeq"/>
        </authorList>
    </citation>
    <scope>IDENTIFICATION</scope>
</reference>
<dbReference type="InterPro" id="IPR039808">
    <property type="entry name" value="Cadherin"/>
</dbReference>
<organism evidence="14 15">
    <name type="scientific">Octopus sinensis</name>
    <name type="common">East Asian common octopus</name>
    <dbReference type="NCBI Taxonomy" id="2607531"/>
    <lineage>
        <taxon>Eukaryota</taxon>
        <taxon>Metazoa</taxon>
        <taxon>Spiralia</taxon>
        <taxon>Lophotrochozoa</taxon>
        <taxon>Mollusca</taxon>
        <taxon>Cephalopoda</taxon>
        <taxon>Coleoidea</taxon>
        <taxon>Octopodiformes</taxon>
        <taxon>Octopoda</taxon>
        <taxon>Incirrata</taxon>
        <taxon>Octopodidae</taxon>
        <taxon>Octopus</taxon>
    </lineage>
</organism>
<feature type="domain" description="Cadherin" evidence="13">
    <location>
        <begin position="845"/>
        <end position="954"/>
    </location>
</feature>
<dbReference type="GO" id="GO:0016339">
    <property type="term" value="P:calcium-dependent cell-cell adhesion via plasma membrane cell adhesion molecules"/>
    <property type="evidence" value="ECO:0007669"/>
    <property type="project" value="TreeGrafter"/>
</dbReference>
<feature type="domain" description="Cadherin" evidence="13">
    <location>
        <begin position="258"/>
        <end position="407"/>
    </location>
</feature>
<proteinExistence type="predicted"/>
<protein>
    <submittedName>
        <fullName evidence="15">Protocadherin Fat 4</fullName>
    </submittedName>
</protein>
<evidence type="ECO:0000256" key="5">
    <source>
        <dbReference type="ARBA" id="ARBA00022737"/>
    </source>
</evidence>
<dbReference type="PRINTS" id="PR00205">
    <property type="entry name" value="CADHERIN"/>
</dbReference>
<feature type="domain" description="Cadherin" evidence="13">
    <location>
        <begin position="1494"/>
        <end position="1600"/>
    </location>
</feature>
<dbReference type="PROSITE" id="PS50268">
    <property type="entry name" value="CADHERIN_2"/>
    <property type="match status" value="15"/>
</dbReference>
<dbReference type="GO" id="GO:0016342">
    <property type="term" value="C:catenin complex"/>
    <property type="evidence" value="ECO:0007669"/>
    <property type="project" value="TreeGrafter"/>
</dbReference>
<evidence type="ECO:0000259" key="13">
    <source>
        <dbReference type="PROSITE" id="PS50268"/>
    </source>
</evidence>
<dbReference type="SMART" id="SM00112">
    <property type="entry name" value="CA"/>
    <property type="match status" value="14"/>
</dbReference>
<feature type="domain" description="Cadherin" evidence="13">
    <location>
        <begin position="44"/>
        <end position="149"/>
    </location>
</feature>
<dbReference type="InterPro" id="IPR015919">
    <property type="entry name" value="Cadherin-like_sf"/>
</dbReference>
<keyword evidence="2" id="KW-0245">EGF-like domain</keyword>
<feature type="domain" description="Cadherin" evidence="13">
    <location>
        <begin position="746"/>
        <end position="844"/>
    </location>
</feature>
<keyword evidence="14" id="KW-1185">Reference proteome</keyword>
<keyword evidence="10" id="KW-1015">Disulfide bond</keyword>
<keyword evidence="5" id="KW-0677">Repeat</keyword>
<feature type="domain" description="Cadherin" evidence="13">
    <location>
        <begin position="1287"/>
        <end position="1391"/>
    </location>
</feature>
<dbReference type="FunFam" id="2.60.40.60:FF:000020">
    <property type="entry name" value="Dachsous cadherin-related 1b"/>
    <property type="match status" value="3"/>
</dbReference>
<dbReference type="PANTHER" id="PTHR24027:SF422">
    <property type="entry name" value="CADHERIN DOMAIN-CONTAINING PROTEIN"/>
    <property type="match status" value="1"/>
</dbReference>
<dbReference type="GO" id="GO:0034332">
    <property type="term" value="P:adherens junction organization"/>
    <property type="evidence" value="ECO:0007669"/>
    <property type="project" value="TreeGrafter"/>
</dbReference>
<dbReference type="FunFam" id="2.60.40.60:FF:000015">
    <property type="entry name" value="FAT atypical cadherin 1"/>
    <property type="match status" value="2"/>
</dbReference>
<feature type="domain" description="Cadherin" evidence="13">
    <location>
        <begin position="516"/>
        <end position="628"/>
    </location>
</feature>
<evidence type="ECO:0000313" key="14">
    <source>
        <dbReference type="Proteomes" id="UP000515154"/>
    </source>
</evidence>
<evidence type="ECO:0000256" key="9">
    <source>
        <dbReference type="ARBA" id="ARBA00023136"/>
    </source>
</evidence>
<dbReference type="GO" id="GO:0005509">
    <property type="term" value="F:calcium ion binding"/>
    <property type="evidence" value="ECO:0007669"/>
    <property type="project" value="UniProtKB-UniRule"/>
</dbReference>
<dbReference type="InterPro" id="IPR020894">
    <property type="entry name" value="Cadherin_CS"/>
</dbReference>